<dbReference type="PANTHER" id="PTHR43135:SF3">
    <property type="entry name" value="ALPHA-D-RIBOSE 1-METHYLPHOSPHONATE 5-TRIPHOSPHATE DIPHOSPHATASE"/>
    <property type="match status" value="1"/>
</dbReference>
<name>A0AA95EUJ3_9BACL</name>
<reference evidence="2" key="1">
    <citation type="submission" date="2023-03" db="EMBL/GenBank/DDBJ databases">
        <title>Andean soil-derived lignocellulolytic bacterial consortium as a source of novel taxa and putative plastic-active enzymes.</title>
        <authorList>
            <person name="Diaz-Garcia L."/>
            <person name="Chuvochina M."/>
            <person name="Feuerriegel G."/>
            <person name="Bunk B."/>
            <person name="Sproer C."/>
            <person name="Streit W.R."/>
            <person name="Rodriguez L.M."/>
            <person name="Overmann J."/>
            <person name="Jimenez D.J."/>
        </authorList>
    </citation>
    <scope>NUCLEOTIDE SEQUENCE</scope>
    <source>
        <strain evidence="2">MAG 2441</strain>
    </source>
</reference>
<dbReference type="GO" id="GO:0019700">
    <property type="term" value="P:organic phosphonate catabolic process"/>
    <property type="evidence" value="ECO:0007669"/>
    <property type="project" value="InterPro"/>
</dbReference>
<keyword evidence="2" id="KW-0378">Hydrolase</keyword>
<dbReference type="SUPFAM" id="SSF51556">
    <property type="entry name" value="Metallo-dependent hydrolases"/>
    <property type="match status" value="1"/>
</dbReference>
<dbReference type="InterPro" id="IPR011059">
    <property type="entry name" value="Metal-dep_hydrolase_composite"/>
</dbReference>
<dbReference type="NCBIfam" id="NF011990">
    <property type="entry name" value="PRK15446.2-6"/>
    <property type="match status" value="1"/>
</dbReference>
<dbReference type="SUPFAM" id="SSF51338">
    <property type="entry name" value="Composite domain of metallo-dependent hydrolases"/>
    <property type="match status" value="1"/>
</dbReference>
<dbReference type="EMBL" id="CP119317">
    <property type="protein sequence ID" value="WEK53474.1"/>
    <property type="molecule type" value="Genomic_DNA"/>
</dbReference>
<accession>A0AA95EUJ3</accession>
<evidence type="ECO:0000313" key="2">
    <source>
        <dbReference type="EMBL" id="WEK53474.1"/>
    </source>
</evidence>
<dbReference type="Pfam" id="PF01979">
    <property type="entry name" value="Amidohydro_1"/>
    <property type="match status" value="1"/>
</dbReference>
<feature type="domain" description="Amidohydrolase-related" evidence="1">
    <location>
        <begin position="219"/>
        <end position="381"/>
    </location>
</feature>
<keyword evidence="3" id="KW-1185">Reference proteome</keyword>
<dbReference type="GO" id="GO:0016810">
    <property type="term" value="F:hydrolase activity, acting on carbon-nitrogen (but not peptide) bonds"/>
    <property type="evidence" value="ECO:0007669"/>
    <property type="project" value="InterPro"/>
</dbReference>
<dbReference type="InterPro" id="IPR032466">
    <property type="entry name" value="Metal_Hydrolase"/>
</dbReference>
<sequence>MANAGRMFVVGGLIVREQDVIQADLVVENGIITEIGQFDGVTDLGDQVVDANGMWVLPGLIDVHCDAIEKETEPRPNTLFPMDMAFLQFERKLAGHGITTMLHSLSLGVGLSLRGEHLVGEMIALIDSCRTERAMIRHGIHLRYEVSHLTGFGLAERVIDEGLIDYLSLMDHSPGQGQYHRPGAFERYVMKNQGVGIDEVAVIVEELQERRARVDWDRLRALTSKARERGIAVASHDDDSEDTVNHSRSFGATVSEFPLSLETASYAKLHGMSVCVGAPNIVRGGSHDGNMKASDAIKAGAVDLICSDYHPASLLHSLYVLEAEGVPLHEAVAMASLNPARSMGRGDELGSIAVGKLADLVVVRKYRNIPLAQTTIVNGTIVSTARDYAKV</sequence>
<dbReference type="InterPro" id="IPR012696">
    <property type="entry name" value="PhnM"/>
</dbReference>
<dbReference type="InterPro" id="IPR006680">
    <property type="entry name" value="Amidohydro-rel"/>
</dbReference>
<protein>
    <submittedName>
        <fullName evidence="2">Alpha-D-ribose 1-methylphosphonate 5-triphosphate diphosphatase</fullName>
        <ecNumber evidence="2">3.6.1.63</ecNumber>
    </submittedName>
</protein>
<dbReference type="Proteomes" id="UP001178662">
    <property type="component" value="Chromosome"/>
</dbReference>
<dbReference type="PIRSF" id="PIRSF038971">
    <property type="entry name" value="PhnM"/>
    <property type="match status" value="1"/>
</dbReference>
<proteinExistence type="predicted"/>
<dbReference type="PANTHER" id="PTHR43135">
    <property type="entry name" value="ALPHA-D-RIBOSE 1-METHYLPHOSPHONATE 5-TRIPHOSPHATE DIPHOSPHATASE"/>
    <property type="match status" value="1"/>
</dbReference>
<dbReference type="InterPro" id="IPR051781">
    <property type="entry name" value="Metallo-dep_Hydrolase"/>
</dbReference>
<dbReference type="AlphaFoldDB" id="A0AA95EUJ3"/>
<dbReference type="EC" id="3.6.1.63" evidence="2"/>
<organism evidence="2 3">
    <name type="scientific">Candidatus Cohnella colombiensis</name>
    <dbReference type="NCBI Taxonomy" id="3121368"/>
    <lineage>
        <taxon>Bacteria</taxon>
        <taxon>Bacillati</taxon>
        <taxon>Bacillota</taxon>
        <taxon>Bacilli</taxon>
        <taxon>Bacillales</taxon>
        <taxon>Paenibacillaceae</taxon>
        <taxon>Cohnella</taxon>
    </lineage>
</organism>
<gene>
    <name evidence="2" type="ORF">P0Y55_12890</name>
</gene>
<evidence type="ECO:0000313" key="3">
    <source>
        <dbReference type="Proteomes" id="UP001178662"/>
    </source>
</evidence>
<evidence type="ECO:0000259" key="1">
    <source>
        <dbReference type="Pfam" id="PF01979"/>
    </source>
</evidence>
<dbReference type="NCBIfam" id="NF011987">
    <property type="entry name" value="PRK15446.2-3"/>
    <property type="match status" value="1"/>
</dbReference>
<dbReference type="Gene3D" id="2.30.40.10">
    <property type="entry name" value="Urease, subunit C, domain 1"/>
    <property type="match status" value="2"/>
</dbReference>
<dbReference type="NCBIfam" id="NF011984">
    <property type="entry name" value="PRK15446.1-5"/>
    <property type="match status" value="1"/>
</dbReference>